<dbReference type="GO" id="GO:0030162">
    <property type="term" value="P:regulation of proteolysis"/>
    <property type="evidence" value="ECO:0007669"/>
    <property type="project" value="TreeGrafter"/>
</dbReference>
<dbReference type="SUPFAM" id="SSF49777">
    <property type="entry name" value="PEBP-like"/>
    <property type="match status" value="1"/>
</dbReference>
<dbReference type="Pfam" id="PF01161">
    <property type="entry name" value="PBP"/>
    <property type="match status" value="1"/>
</dbReference>
<feature type="region of interest" description="Disordered" evidence="1">
    <location>
        <begin position="196"/>
        <end position="216"/>
    </location>
</feature>
<evidence type="ECO:0000313" key="4">
    <source>
        <dbReference type="Proteomes" id="UP001303115"/>
    </source>
</evidence>
<feature type="chain" id="PRO_5042974012" evidence="2">
    <location>
        <begin position="21"/>
        <end position="250"/>
    </location>
</feature>
<dbReference type="Proteomes" id="UP001303115">
    <property type="component" value="Unassembled WGS sequence"/>
</dbReference>
<name>A0AAN6PB73_9PEZI</name>
<reference evidence="4" key="1">
    <citation type="journal article" date="2023" name="Mol. Phylogenet. Evol.">
        <title>Genome-scale phylogeny and comparative genomics of the fungal order Sordariales.</title>
        <authorList>
            <person name="Hensen N."/>
            <person name="Bonometti L."/>
            <person name="Westerberg I."/>
            <person name="Brannstrom I.O."/>
            <person name="Guillou S."/>
            <person name="Cros-Aarteil S."/>
            <person name="Calhoun S."/>
            <person name="Haridas S."/>
            <person name="Kuo A."/>
            <person name="Mondo S."/>
            <person name="Pangilinan J."/>
            <person name="Riley R."/>
            <person name="LaButti K."/>
            <person name="Andreopoulos B."/>
            <person name="Lipzen A."/>
            <person name="Chen C."/>
            <person name="Yan M."/>
            <person name="Daum C."/>
            <person name="Ng V."/>
            <person name="Clum A."/>
            <person name="Steindorff A."/>
            <person name="Ohm R.A."/>
            <person name="Martin F."/>
            <person name="Silar P."/>
            <person name="Natvig D.O."/>
            <person name="Lalanne C."/>
            <person name="Gautier V."/>
            <person name="Ament-Velasquez S.L."/>
            <person name="Kruys A."/>
            <person name="Hutchinson M.I."/>
            <person name="Powell A.J."/>
            <person name="Barry K."/>
            <person name="Miller A.N."/>
            <person name="Grigoriev I.V."/>
            <person name="Debuchy R."/>
            <person name="Gladieux P."/>
            <person name="Hiltunen Thoren M."/>
            <person name="Johannesson H."/>
        </authorList>
    </citation>
    <scope>NUCLEOTIDE SEQUENCE [LARGE SCALE GENOMIC DNA]</scope>
    <source>
        <strain evidence="4">CBS 284.82</strain>
    </source>
</reference>
<evidence type="ECO:0000313" key="3">
    <source>
        <dbReference type="EMBL" id="KAK4032792.1"/>
    </source>
</evidence>
<comment type="caution">
    <text evidence="3">The sequence shown here is derived from an EMBL/GenBank/DDBJ whole genome shotgun (WGS) entry which is preliminary data.</text>
</comment>
<dbReference type="PANTHER" id="PTHR11362:SF148">
    <property type="entry name" value="CARBOXYPEPTIDASE Y INHIBITOR"/>
    <property type="match status" value="1"/>
</dbReference>
<evidence type="ECO:0000256" key="1">
    <source>
        <dbReference type="SAM" id="MobiDB-lite"/>
    </source>
</evidence>
<dbReference type="GO" id="GO:0046578">
    <property type="term" value="P:regulation of Ras protein signal transduction"/>
    <property type="evidence" value="ECO:0007669"/>
    <property type="project" value="TreeGrafter"/>
</dbReference>
<organism evidence="3 4">
    <name type="scientific">Parachaetomium inaequale</name>
    <dbReference type="NCBI Taxonomy" id="2588326"/>
    <lineage>
        <taxon>Eukaryota</taxon>
        <taxon>Fungi</taxon>
        <taxon>Dikarya</taxon>
        <taxon>Ascomycota</taxon>
        <taxon>Pezizomycotina</taxon>
        <taxon>Sordariomycetes</taxon>
        <taxon>Sordariomycetidae</taxon>
        <taxon>Sordariales</taxon>
        <taxon>Chaetomiaceae</taxon>
        <taxon>Parachaetomium</taxon>
    </lineage>
</organism>
<protein>
    <submittedName>
        <fullName evidence="3">Phosphatidylethanolamine-binding protein</fullName>
    </submittedName>
</protein>
<proteinExistence type="predicted"/>
<dbReference type="Gene3D" id="3.90.280.10">
    <property type="entry name" value="PEBP-like"/>
    <property type="match status" value="1"/>
</dbReference>
<dbReference type="InterPro" id="IPR008914">
    <property type="entry name" value="PEBP"/>
</dbReference>
<keyword evidence="4" id="KW-1185">Reference proteome</keyword>
<sequence>MSRLYLLFVTLGWLFLGATQEHSQQHVLSDDVAGARPLPQAAEIVREKLKQAEIIPTVVDDFLPSLGLHVTWWSKERALLGNTVKPSKLQDEPSIALHDMQAAGAHASKNNVTYVIALTDPDAPSRDKPKWAEFCHWLASGTLRPALCDPKDPGPCAPVLADLDEVVAYKPPAPPEKTGPHRYVFLALVPSNGTKDRLHLSKPSGRKHWGYDPKAGGTLKDETTGVREWAEENGLAVVGANFIYAKHKKQ</sequence>
<feature type="signal peptide" evidence="2">
    <location>
        <begin position="1"/>
        <end position="20"/>
    </location>
</feature>
<keyword evidence="2" id="KW-0732">Signal</keyword>
<dbReference type="GO" id="GO:0030414">
    <property type="term" value="F:peptidase inhibitor activity"/>
    <property type="evidence" value="ECO:0007669"/>
    <property type="project" value="TreeGrafter"/>
</dbReference>
<dbReference type="EMBL" id="MU854575">
    <property type="protein sequence ID" value="KAK4032792.1"/>
    <property type="molecule type" value="Genomic_DNA"/>
</dbReference>
<dbReference type="AlphaFoldDB" id="A0AAN6PB73"/>
<dbReference type="InterPro" id="IPR035810">
    <property type="entry name" value="PEBP_euk"/>
</dbReference>
<dbReference type="PANTHER" id="PTHR11362">
    <property type="entry name" value="PHOSPHATIDYLETHANOLAMINE-BINDING PROTEIN"/>
    <property type="match status" value="1"/>
</dbReference>
<dbReference type="CDD" id="cd00866">
    <property type="entry name" value="PEBP_euk"/>
    <property type="match status" value="1"/>
</dbReference>
<evidence type="ECO:0000256" key="2">
    <source>
        <dbReference type="SAM" id="SignalP"/>
    </source>
</evidence>
<dbReference type="GO" id="GO:0005543">
    <property type="term" value="F:phospholipid binding"/>
    <property type="evidence" value="ECO:0007669"/>
    <property type="project" value="TreeGrafter"/>
</dbReference>
<gene>
    <name evidence="3" type="ORF">C8A01DRAFT_40768</name>
</gene>
<accession>A0AAN6PB73</accession>
<dbReference type="InterPro" id="IPR036610">
    <property type="entry name" value="PEBP-like_sf"/>
</dbReference>